<accession>A0AAW0FYS1</accession>
<evidence type="ECO:0000256" key="1">
    <source>
        <dbReference type="SAM" id="MobiDB-lite"/>
    </source>
</evidence>
<dbReference type="Proteomes" id="UP001385951">
    <property type="component" value="Unassembled WGS sequence"/>
</dbReference>
<keyword evidence="3" id="KW-1185">Reference proteome</keyword>
<feature type="region of interest" description="Disordered" evidence="1">
    <location>
        <begin position="151"/>
        <end position="222"/>
    </location>
</feature>
<gene>
    <name evidence="2" type="ORF">QCA50_010263</name>
</gene>
<feature type="compositionally biased region" description="Acidic residues" evidence="1">
    <location>
        <begin position="188"/>
        <end position="201"/>
    </location>
</feature>
<sequence length="222" mass="25264">MSANGTTMLRLTMPVHQDVIDRLYEHCVTQKLYNKRKKRWTGMPRSTSLPETAMYQPIQAIGQCIHDACQNGSSVKVDGKSLKEVQHGNDRVETVNGIWNVLPNRAPRTQDSFTSDTRPDIDFSMDSKQRVELSAEIDKYLEALRERSDESKMKIPMVGATEDEMTGDEASTDEDEDETHEEMRPEDESSEDENGTTDQNEETAAKEYIKAKEAQLNEAMQR</sequence>
<reference evidence="2 3" key="1">
    <citation type="submission" date="2022-09" db="EMBL/GenBank/DDBJ databases">
        <authorList>
            <person name="Palmer J.M."/>
        </authorList>
    </citation>
    <scope>NUCLEOTIDE SEQUENCE [LARGE SCALE GENOMIC DNA]</scope>
    <source>
        <strain evidence="2 3">DSM 7382</strain>
    </source>
</reference>
<protein>
    <submittedName>
        <fullName evidence="2">Uncharacterized protein</fullName>
    </submittedName>
</protein>
<organism evidence="2 3">
    <name type="scientific">Cerrena zonata</name>
    <dbReference type="NCBI Taxonomy" id="2478898"/>
    <lineage>
        <taxon>Eukaryota</taxon>
        <taxon>Fungi</taxon>
        <taxon>Dikarya</taxon>
        <taxon>Basidiomycota</taxon>
        <taxon>Agaricomycotina</taxon>
        <taxon>Agaricomycetes</taxon>
        <taxon>Polyporales</taxon>
        <taxon>Cerrenaceae</taxon>
        <taxon>Cerrena</taxon>
    </lineage>
</organism>
<proteinExistence type="predicted"/>
<dbReference type="EMBL" id="JASBNA010000016">
    <property type="protein sequence ID" value="KAK7686663.1"/>
    <property type="molecule type" value="Genomic_DNA"/>
</dbReference>
<dbReference type="AlphaFoldDB" id="A0AAW0FYS1"/>
<feature type="compositionally biased region" description="Acidic residues" evidence="1">
    <location>
        <begin position="161"/>
        <end position="180"/>
    </location>
</feature>
<comment type="caution">
    <text evidence="2">The sequence shown here is derived from an EMBL/GenBank/DDBJ whole genome shotgun (WGS) entry which is preliminary data.</text>
</comment>
<evidence type="ECO:0000313" key="3">
    <source>
        <dbReference type="Proteomes" id="UP001385951"/>
    </source>
</evidence>
<evidence type="ECO:0000313" key="2">
    <source>
        <dbReference type="EMBL" id="KAK7686663.1"/>
    </source>
</evidence>
<name>A0AAW0FYS1_9APHY</name>
<feature type="compositionally biased region" description="Basic and acidic residues" evidence="1">
    <location>
        <begin position="203"/>
        <end position="222"/>
    </location>
</feature>